<keyword evidence="1" id="KW-1133">Transmembrane helix</keyword>
<protein>
    <submittedName>
        <fullName evidence="2">Oidioi.mRNA.OKI2018_I69.chr2.g7296.t1.cds</fullName>
    </submittedName>
</protein>
<gene>
    <name evidence="2" type="ORF">OKIOD_LOCUS16061</name>
</gene>
<organism evidence="2 3">
    <name type="scientific">Oikopleura dioica</name>
    <name type="common">Tunicate</name>
    <dbReference type="NCBI Taxonomy" id="34765"/>
    <lineage>
        <taxon>Eukaryota</taxon>
        <taxon>Metazoa</taxon>
        <taxon>Chordata</taxon>
        <taxon>Tunicata</taxon>
        <taxon>Appendicularia</taxon>
        <taxon>Copelata</taxon>
        <taxon>Oikopleuridae</taxon>
        <taxon>Oikopleura</taxon>
    </lineage>
</organism>
<proteinExistence type="predicted"/>
<evidence type="ECO:0000256" key="1">
    <source>
        <dbReference type="SAM" id="Phobius"/>
    </source>
</evidence>
<dbReference type="Proteomes" id="UP001158576">
    <property type="component" value="Chromosome 2"/>
</dbReference>
<feature type="transmembrane region" description="Helical" evidence="1">
    <location>
        <begin position="6"/>
        <end position="25"/>
    </location>
</feature>
<keyword evidence="3" id="KW-1185">Reference proteome</keyword>
<keyword evidence="1" id="KW-0472">Membrane</keyword>
<evidence type="ECO:0000313" key="2">
    <source>
        <dbReference type="EMBL" id="CAG5113161.1"/>
    </source>
</evidence>
<name>A0ABN7T9F3_OIKDI</name>
<keyword evidence="1" id="KW-0812">Transmembrane</keyword>
<evidence type="ECO:0000313" key="3">
    <source>
        <dbReference type="Proteomes" id="UP001158576"/>
    </source>
</evidence>
<sequence>MVVYDFITKIFRIITSTIATLFRILKLGFMIPKEIFRLLFKIFAILEETVGMILELFEEPEAKPVYRDDGKPIGMYDFLTPTASARGIQGNMQTLFKPY</sequence>
<dbReference type="EMBL" id="OU015567">
    <property type="protein sequence ID" value="CAG5113161.1"/>
    <property type="molecule type" value="Genomic_DNA"/>
</dbReference>
<reference evidence="2 3" key="1">
    <citation type="submission" date="2021-04" db="EMBL/GenBank/DDBJ databases">
        <authorList>
            <person name="Bliznina A."/>
        </authorList>
    </citation>
    <scope>NUCLEOTIDE SEQUENCE [LARGE SCALE GENOMIC DNA]</scope>
</reference>
<accession>A0ABN7T9F3</accession>